<organism evidence="1 2">
    <name type="scientific">Serendipita vermifera MAFF 305830</name>
    <dbReference type="NCBI Taxonomy" id="933852"/>
    <lineage>
        <taxon>Eukaryota</taxon>
        <taxon>Fungi</taxon>
        <taxon>Dikarya</taxon>
        <taxon>Basidiomycota</taxon>
        <taxon>Agaricomycotina</taxon>
        <taxon>Agaricomycetes</taxon>
        <taxon>Sebacinales</taxon>
        <taxon>Serendipitaceae</taxon>
        <taxon>Serendipita</taxon>
    </lineage>
</organism>
<name>A0A0C3AJM9_SERVB</name>
<dbReference type="HOGENOM" id="CLU_1111926_0_0_1"/>
<gene>
    <name evidence="1" type="ORF">M408DRAFT_308535</name>
</gene>
<evidence type="ECO:0000313" key="2">
    <source>
        <dbReference type="Proteomes" id="UP000054097"/>
    </source>
</evidence>
<reference evidence="2" key="2">
    <citation type="submission" date="2015-01" db="EMBL/GenBank/DDBJ databases">
        <title>Evolutionary Origins and Diversification of the Mycorrhizal Mutualists.</title>
        <authorList>
            <consortium name="DOE Joint Genome Institute"/>
            <consortium name="Mycorrhizal Genomics Consortium"/>
            <person name="Kohler A."/>
            <person name="Kuo A."/>
            <person name="Nagy L.G."/>
            <person name="Floudas D."/>
            <person name="Copeland A."/>
            <person name="Barry K.W."/>
            <person name="Cichocki N."/>
            <person name="Veneault-Fourrey C."/>
            <person name="LaButti K."/>
            <person name="Lindquist E.A."/>
            <person name="Lipzen A."/>
            <person name="Lundell T."/>
            <person name="Morin E."/>
            <person name="Murat C."/>
            <person name="Riley R."/>
            <person name="Ohm R."/>
            <person name="Sun H."/>
            <person name="Tunlid A."/>
            <person name="Henrissat B."/>
            <person name="Grigoriev I.V."/>
            <person name="Hibbett D.S."/>
            <person name="Martin F."/>
        </authorList>
    </citation>
    <scope>NUCLEOTIDE SEQUENCE [LARGE SCALE GENOMIC DNA]</scope>
    <source>
        <strain evidence="2">MAFF 305830</strain>
    </source>
</reference>
<dbReference type="EMBL" id="KN824452">
    <property type="protein sequence ID" value="KIM20269.1"/>
    <property type="molecule type" value="Genomic_DNA"/>
</dbReference>
<sequence>MEREVQWAKAGVKHARNHPFIHMGHRALRREQIKQLGYRLGITELLDIDQRIANSKNQNLGPKHEKQEGISHLHTVHQELPRGGEPAIDQAESRDITFFKNLLPRIVERWGKVRIVGGGDTAVASNQPEPKAGRRDASFIRYHMNVNGTDKVLYGQLQHIFKFTLPAFNTYPAKIHILALILPCETAGVDATSSLAYYSAKGRLGIADLTCMVATVGRVPVSRGTFGIVDRSTKESWPSVYEPLAEEDAD</sequence>
<dbReference type="OrthoDB" id="3242924at2759"/>
<keyword evidence="2" id="KW-1185">Reference proteome</keyword>
<reference evidence="1 2" key="1">
    <citation type="submission" date="2014-04" db="EMBL/GenBank/DDBJ databases">
        <authorList>
            <consortium name="DOE Joint Genome Institute"/>
            <person name="Kuo A."/>
            <person name="Zuccaro A."/>
            <person name="Kohler A."/>
            <person name="Nagy L.G."/>
            <person name="Floudas D."/>
            <person name="Copeland A."/>
            <person name="Barry K.W."/>
            <person name="Cichocki N."/>
            <person name="Veneault-Fourrey C."/>
            <person name="LaButti K."/>
            <person name="Lindquist E.A."/>
            <person name="Lipzen A."/>
            <person name="Lundell T."/>
            <person name="Morin E."/>
            <person name="Murat C."/>
            <person name="Sun H."/>
            <person name="Tunlid A."/>
            <person name="Henrissat B."/>
            <person name="Grigoriev I.V."/>
            <person name="Hibbett D.S."/>
            <person name="Martin F."/>
            <person name="Nordberg H.P."/>
            <person name="Cantor M.N."/>
            <person name="Hua S.X."/>
        </authorList>
    </citation>
    <scope>NUCLEOTIDE SEQUENCE [LARGE SCALE GENOMIC DNA]</scope>
    <source>
        <strain evidence="1 2">MAFF 305830</strain>
    </source>
</reference>
<dbReference type="Proteomes" id="UP000054097">
    <property type="component" value="Unassembled WGS sequence"/>
</dbReference>
<evidence type="ECO:0000313" key="1">
    <source>
        <dbReference type="EMBL" id="KIM20269.1"/>
    </source>
</evidence>
<accession>A0A0C3AJM9</accession>
<protein>
    <submittedName>
        <fullName evidence="1">Uncharacterized protein</fullName>
    </submittedName>
</protein>
<dbReference type="AlphaFoldDB" id="A0A0C3AJM9"/>
<proteinExistence type="predicted"/>
<dbReference type="STRING" id="933852.A0A0C3AJM9"/>